<dbReference type="GO" id="GO:0003677">
    <property type="term" value="F:DNA binding"/>
    <property type="evidence" value="ECO:0007669"/>
    <property type="project" value="InterPro"/>
</dbReference>
<dbReference type="Proteomes" id="UP000800040">
    <property type="component" value="Unassembled WGS sequence"/>
</dbReference>
<dbReference type="GO" id="GO:0000981">
    <property type="term" value="F:DNA-binding transcription factor activity, RNA polymerase II-specific"/>
    <property type="evidence" value="ECO:0007669"/>
    <property type="project" value="InterPro"/>
</dbReference>
<dbReference type="GO" id="GO:0005634">
    <property type="term" value="C:nucleus"/>
    <property type="evidence" value="ECO:0007669"/>
    <property type="project" value="UniProtKB-SubCell"/>
</dbReference>
<evidence type="ECO:0000256" key="1">
    <source>
        <dbReference type="ARBA" id="ARBA00004123"/>
    </source>
</evidence>
<evidence type="ECO:0000313" key="7">
    <source>
        <dbReference type="Proteomes" id="UP000800040"/>
    </source>
</evidence>
<dbReference type="InterPro" id="IPR036864">
    <property type="entry name" value="Zn2-C6_fun-type_DNA-bd_sf"/>
</dbReference>
<dbReference type="InterPro" id="IPR050613">
    <property type="entry name" value="Sec_Metabolite_Reg"/>
</dbReference>
<name>A0A6A5KSI3_9PLEO</name>
<dbReference type="Pfam" id="PF00172">
    <property type="entry name" value="Zn_clus"/>
    <property type="match status" value="1"/>
</dbReference>
<dbReference type="AlphaFoldDB" id="A0A6A5KSI3"/>
<dbReference type="GO" id="GO:0008270">
    <property type="term" value="F:zinc ion binding"/>
    <property type="evidence" value="ECO:0007669"/>
    <property type="project" value="InterPro"/>
</dbReference>
<dbReference type="PROSITE" id="PS00463">
    <property type="entry name" value="ZN2_CY6_FUNGAL_1"/>
    <property type="match status" value="1"/>
</dbReference>
<dbReference type="CDD" id="cd12148">
    <property type="entry name" value="fungal_TF_MHR"/>
    <property type="match status" value="1"/>
</dbReference>
<evidence type="ECO:0000256" key="3">
    <source>
        <dbReference type="ARBA" id="ARBA00023242"/>
    </source>
</evidence>
<evidence type="ECO:0000256" key="2">
    <source>
        <dbReference type="ARBA" id="ARBA00022723"/>
    </source>
</evidence>
<dbReference type="PROSITE" id="PS50048">
    <property type="entry name" value="ZN2_CY6_FUNGAL_2"/>
    <property type="match status" value="1"/>
</dbReference>
<keyword evidence="2" id="KW-0479">Metal-binding</keyword>
<organism evidence="6 7">
    <name type="scientific">Decorospora gaudefroyi</name>
    <dbReference type="NCBI Taxonomy" id="184978"/>
    <lineage>
        <taxon>Eukaryota</taxon>
        <taxon>Fungi</taxon>
        <taxon>Dikarya</taxon>
        <taxon>Ascomycota</taxon>
        <taxon>Pezizomycotina</taxon>
        <taxon>Dothideomycetes</taxon>
        <taxon>Pleosporomycetidae</taxon>
        <taxon>Pleosporales</taxon>
        <taxon>Pleosporineae</taxon>
        <taxon>Pleosporaceae</taxon>
        <taxon>Decorospora</taxon>
    </lineage>
</organism>
<keyword evidence="7" id="KW-1185">Reference proteome</keyword>
<dbReference type="Gene3D" id="4.10.240.10">
    <property type="entry name" value="Zn(2)-C6 fungal-type DNA-binding domain"/>
    <property type="match status" value="1"/>
</dbReference>
<dbReference type="InterPro" id="IPR001138">
    <property type="entry name" value="Zn2Cys6_DnaBD"/>
</dbReference>
<proteinExistence type="predicted"/>
<dbReference type="CDD" id="cd00067">
    <property type="entry name" value="GAL4"/>
    <property type="match status" value="1"/>
</dbReference>
<sequence length="756" mass="83080">MSTSSTRQRSGRRGHTSCDFCRTRKLRCDRPLPCTSCKTRGKTCIFEGAPATSAAPSSHRSRNTTASADSATPVPAPAPFQQTSTEVFTLDPPLPAAPASSPPPKNLLAEIHAVRQLAQRLEKRFQEWTASITQVGGSVGVSPSASTTSEDRLVSPASLGQVGDVVAHLERVSMSQSSLDPIYGHDLVFNIDRIQAIPQAPTYTTQLGKPTQCVWLPLQVEANVLVNRYIHDLSYIQHVLHPPFLPITIDETYRQIGGQAPVQSGHLILLLSIIACATHIWGPREEDDEEHYLFVSSAQANAQTPLWIRSAYVVLNAAQDCATPTLETIQGIIILSFIISNLEGVSMRYRSLISSGLLLARELGFHRIDNASNAHVAAPLRVEMSRRVWWLLAARYGGPFEGVYQVHPRHMTVNRPLNINDVDIGPNGMSAESPATEPTDMSYFLERLRLAEISRSIVDHSLMSVTGLGRPSYYTQVMAMDFELEQLIKNMPPFFQLANYEHVSDPSRASSIFIQAYMLNSLIHTQRCKLHITYLTSESKDNPAYAASRDICLRSAKQITRAETQLLRSRHPFVRVRLRLAAILYSIFMASIILLMDVCVHRPASLQRELLNGDVAEALKILKDARSHSLAAAKLFESLMQVVATHRAQHPQLPVIETPSASAGSPLVSLSHGVSSASSLTFDSGYSPSKDDSLFLSGNVANFRPFGVRGDLQRENLGESAGLANPLPTQGMEDISSMTNIEWGDLFSDVLSSSLF</sequence>
<dbReference type="GO" id="GO:0006351">
    <property type="term" value="P:DNA-templated transcription"/>
    <property type="evidence" value="ECO:0007669"/>
    <property type="project" value="InterPro"/>
</dbReference>
<evidence type="ECO:0000256" key="4">
    <source>
        <dbReference type="SAM" id="MobiDB-lite"/>
    </source>
</evidence>
<dbReference type="SUPFAM" id="SSF57701">
    <property type="entry name" value="Zn2/Cys6 DNA-binding domain"/>
    <property type="match status" value="1"/>
</dbReference>
<dbReference type="Pfam" id="PF04082">
    <property type="entry name" value="Fungal_trans"/>
    <property type="match status" value="1"/>
</dbReference>
<feature type="compositionally biased region" description="Polar residues" evidence="4">
    <location>
        <begin position="54"/>
        <end position="70"/>
    </location>
</feature>
<evidence type="ECO:0000313" key="6">
    <source>
        <dbReference type="EMBL" id="KAF1838221.1"/>
    </source>
</evidence>
<protein>
    <recommendedName>
        <fullName evidence="5">Zn(2)-C6 fungal-type domain-containing protein</fullName>
    </recommendedName>
</protein>
<keyword evidence="3" id="KW-0539">Nucleus</keyword>
<dbReference type="OrthoDB" id="3014581at2759"/>
<comment type="subcellular location">
    <subcellularLocation>
        <location evidence="1">Nucleus</location>
    </subcellularLocation>
</comment>
<dbReference type="PANTHER" id="PTHR31001:SF90">
    <property type="entry name" value="CENTROMERE DNA-BINDING PROTEIN COMPLEX CBF3 SUBUNIT B"/>
    <property type="match status" value="1"/>
</dbReference>
<gene>
    <name evidence="6" type="ORF">BDW02DRAFT_489683</name>
</gene>
<feature type="region of interest" description="Disordered" evidence="4">
    <location>
        <begin position="50"/>
        <end position="79"/>
    </location>
</feature>
<dbReference type="PANTHER" id="PTHR31001">
    <property type="entry name" value="UNCHARACTERIZED TRANSCRIPTIONAL REGULATORY PROTEIN"/>
    <property type="match status" value="1"/>
</dbReference>
<evidence type="ECO:0000259" key="5">
    <source>
        <dbReference type="PROSITE" id="PS50048"/>
    </source>
</evidence>
<reference evidence="6" key="1">
    <citation type="submission" date="2020-01" db="EMBL/GenBank/DDBJ databases">
        <authorList>
            <consortium name="DOE Joint Genome Institute"/>
            <person name="Haridas S."/>
            <person name="Albert R."/>
            <person name="Binder M."/>
            <person name="Bloem J."/>
            <person name="Labutti K."/>
            <person name="Salamov A."/>
            <person name="Andreopoulos B."/>
            <person name="Baker S.E."/>
            <person name="Barry K."/>
            <person name="Bills G."/>
            <person name="Bluhm B.H."/>
            <person name="Cannon C."/>
            <person name="Castanera R."/>
            <person name="Culley D.E."/>
            <person name="Daum C."/>
            <person name="Ezra D."/>
            <person name="Gonzalez J.B."/>
            <person name="Henrissat B."/>
            <person name="Kuo A."/>
            <person name="Liang C."/>
            <person name="Lipzen A."/>
            <person name="Lutzoni F."/>
            <person name="Magnuson J."/>
            <person name="Mondo S."/>
            <person name="Nolan M."/>
            <person name="Ohm R."/>
            <person name="Pangilinan J."/>
            <person name="Park H.-J."/>
            <person name="Ramirez L."/>
            <person name="Alfaro M."/>
            <person name="Sun H."/>
            <person name="Tritt A."/>
            <person name="Yoshinaga Y."/>
            <person name="Zwiers L.-H."/>
            <person name="Turgeon B.G."/>
            <person name="Goodwin S.B."/>
            <person name="Spatafora J.W."/>
            <person name="Crous P.W."/>
            <person name="Grigoriev I.V."/>
        </authorList>
    </citation>
    <scope>NUCLEOTIDE SEQUENCE</scope>
    <source>
        <strain evidence="6">P77</strain>
    </source>
</reference>
<accession>A0A6A5KSI3</accession>
<dbReference type="InterPro" id="IPR007219">
    <property type="entry name" value="XnlR_reg_dom"/>
</dbReference>
<feature type="domain" description="Zn(2)-C6 fungal-type" evidence="5">
    <location>
        <begin position="17"/>
        <end position="46"/>
    </location>
</feature>
<dbReference type="SMART" id="SM00066">
    <property type="entry name" value="GAL4"/>
    <property type="match status" value="1"/>
</dbReference>
<dbReference type="EMBL" id="ML975254">
    <property type="protein sequence ID" value="KAF1838221.1"/>
    <property type="molecule type" value="Genomic_DNA"/>
</dbReference>